<comment type="caution">
    <text evidence="1">The sequence shown here is derived from an EMBL/GenBank/DDBJ whole genome shotgun (WGS) entry which is preliminary data.</text>
</comment>
<evidence type="ECO:0000313" key="1">
    <source>
        <dbReference type="EMBL" id="CAH1798544.1"/>
    </source>
</evidence>
<dbReference type="PANTHER" id="PTHR31389:SF4">
    <property type="entry name" value="LD39211P"/>
    <property type="match status" value="1"/>
</dbReference>
<dbReference type="PANTHER" id="PTHR31389">
    <property type="entry name" value="LD39211P"/>
    <property type="match status" value="1"/>
</dbReference>
<name>A0A8J1TDH6_OWEFU</name>
<accession>A0A8J1TDH6</accession>
<organism evidence="1 2">
    <name type="scientific">Owenia fusiformis</name>
    <name type="common">Polychaete worm</name>
    <dbReference type="NCBI Taxonomy" id="6347"/>
    <lineage>
        <taxon>Eukaryota</taxon>
        <taxon>Metazoa</taxon>
        <taxon>Spiralia</taxon>
        <taxon>Lophotrochozoa</taxon>
        <taxon>Annelida</taxon>
        <taxon>Polychaeta</taxon>
        <taxon>Sedentaria</taxon>
        <taxon>Canalipalpata</taxon>
        <taxon>Sabellida</taxon>
        <taxon>Oweniida</taxon>
        <taxon>Oweniidae</taxon>
        <taxon>Owenia</taxon>
    </lineage>
</organism>
<sequence length="337" mass="38979">YIMARLVLFFMLGYMLMICEVVMATQKDNKAALQELHFNNFTIITGLSSNHVNEFHVFLENKQQYQPDNQLIVYNLGLTTTEVSEIQKRCDGCKIRDFYFQKYPPHVKNLRTFAFKILIIDETLREFQQILWSDTSTLFTTKNLVPIVDQVKSSGVLAASINGHLSNSYTHPGMFKYFNVTRDSYNKQISIEANKILIINSARIQTQFMRPLVRCALDLQCINPTGAVMRNSTWSQIFYRVIYNVDTYVHRQDQSAFNIVLGKMFNMSLSKYCAKEGAHIYIFPEGPIVTIRLSEQSSHWEFYALPFIILFVLIVVKLKCKSVVKKSVAFLCPCRGF</sequence>
<gene>
    <name evidence="1" type="ORF">OFUS_LOCUS22680</name>
</gene>
<protein>
    <submittedName>
        <fullName evidence="1">Uncharacterized protein</fullName>
    </submittedName>
</protein>
<dbReference type="AlphaFoldDB" id="A0A8J1TDH6"/>
<reference evidence="1" key="1">
    <citation type="submission" date="2022-03" db="EMBL/GenBank/DDBJ databases">
        <authorList>
            <person name="Martin C."/>
        </authorList>
    </citation>
    <scope>NUCLEOTIDE SEQUENCE</scope>
</reference>
<dbReference type="InterPro" id="IPR012444">
    <property type="entry name" value="DUF1647"/>
</dbReference>
<dbReference type="OrthoDB" id="5954868at2759"/>
<dbReference type="EMBL" id="CAIIXF020000011">
    <property type="protein sequence ID" value="CAH1798544.1"/>
    <property type="molecule type" value="Genomic_DNA"/>
</dbReference>
<keyword evidence="2" id="KW-1185">Reference proteome</keyword>
<dbReference type="Pfam" id="PF07801">
    <property type="entry name" value="DUF1647"/>
    <property type="match status" value="1"/>
</dbReference>
<proteinExistence type="predicted"/>
<feature type="non-terminal residue" evidence="1">
    <location>
        <position position="1"/>
    </location>
</feature>
<evidence type="ECO:0000313" key="2">
    <source>
        <dbReference type="Proteomes" id="UP000749559"/>
    </source>
</evidence>
<dbReference type="Proteomes" id="UP000749559">
    <property type="component" value="Unassembled WGS sequence"/>
</dbReference>